<evidence type="ECO:0008006" key="4">
    <source>
        <dbReference type="Google" id="ProtNLM"/>
    </source>
</evidence>
<feature type="chain" id="PRO_5037967197" description="Secreted protein" evidence="1">
    <location>
        <begin position="25"/>
        <end position="151"/>
    </location>
</feature>
<comment type="caution">
    <text evidence="2">The sequence shown here is derived from an EMBL/GenBank/DDBJ whole genome shotgun (WGS) entry which is preliminary data.</text>
</comment>
<name>A0A922LC34_DERFA</name>
<dbReference type="Proteomes" id="UP000790347">
    <property type="component" value="Unassembled WGS sequence"/>
</dbReference>
<protein>
    <recommendedName>
        <fullName evidence="4">Secreted protein</fullName>
    </recommendedName>
</protein>
<reference evidence="2" key="1">
    <citation type="submission" date="2013-05" db="EMBL/GenBank/DDBJ databases">
        <authorList>
            <person name="Yim A.K.Y."/>
            <person name="Chan T.F."/>
            <person name="Ji K.M."/>
            <person name="Liu X.Y."/>
            <person name="Zhou J.W."/>
            <person name="Li R.Q."/>
            <person name="Yang K.Y."/>
            <person name="Li J."/>
            <person name="Li M."/>
            <person name="Law P.T.W."/>
            <person name="Wu Y.L."/>
            <person name="Cai Z.L."/>
            <person name="Qin H."/>
            <person name="Bao Y."/>
            <person name="Leung R.K.K."/>
            <person name="Ng P.K.S."/>
            <person name="Zou J."/>
            <person name="Zhong X.J."/>
            <person name="Ran P.X."/>
            <person name="Zhong N.S."/>
            <person name="Liu Z.G."/>
            <person name="Tsui S.K.W."/>
        </authorList>
    </citation>
    <scope>NUCLEOTIDE SEQUENCE</scope>
    <source>
        <strain evidence="2">Derf</strain>
        <tissue evidence="2">Whole organism</tissue>
    </source>
</reference>
<dbReference type="InterPro" id="IPR047746">
    <property type="entry name" value="Dae2/Tae2-like"/>
</dbReference>
<reference evidence="2" key="2">
    <citation type="journal article" date="2022" name="Res Sq">
        <title>Comparative Genomics Reveals Insights into the Divergent Evolution of Astigmatic Mites and Household Pest Adaptations.</title>
        <authorList>
            <person name="Xiong Q."/>
            <person name="Wan A.T.-Y."/>
            <person name="Liu X.-Y."/>
            <person name="Fung C.S.-H."/>
            <person name="Xiao X."/>
            <person name="Malainual N."/>
            <person name="Hou J."/>
            <person name="Wang L."/>
            <person name="Wang M."/>
            <person name="Yang K."/>
            <person name="Cui Y."/>
            <person name="Leung E."/>
            <person name="Nong W."/>
            <person name="Shin S.-K."/>
            <person name="Au S."/>
            <person name="Jeong K.Y."/>
            <person name="Chew F.T."/>
            <person name="Hui J."/>
            <person name="Leung T.F."/>
            <person name="Tungtrongchitr A."/>
            <person name="Zhong N."/>
            <person name="Liu Z."/>
            <person name="Tsui S."/>
        </authorList>
    </citation>
    <scope>NUCLEOTIDE SEQUENCE</scope>
    <source>
        <strain evidence="2">Derf</strain>
        <tissue evidence="2">Whole organism</tissue>
    </source>
</reference>
<evidence type="ECO:0000256" key="1">
    <source>
        <dbReference type="SAM" id="SignalP"/>
    </source>
</evidence>
<sequence length="151" mass="17014">MFSIRFTILSITTILVVVATTSYAYVPCTNPSKHVGHWIGRDQECAALVQTNCHRQPGNKQIGLTSSWRRGVHVKDNCSKIPAYTAIATFLGPNHHYDEPHLHQHTAIFVRCEKAGIRVYDQWNGTPIGFRIIPWKGSSQQYSGNNFYTVA</sequence>
<accession>A0A922LC34</accession>
<dbReference type="EMBL" id="ASGP02000002">
    <property type="protein sequence ID" value="KAH9522805.1"/>
    <property type="molecule type" value="Genomic_DNA"/>
</dbReference>
<gene>
    <name evidence="2" type="ORF">DERF_006363</name>
</gene>
<keyword evidence="1" id="KW-0732">Signal</keyword>
<keyword evidence="3" id="KW-1185">Reference proteome</keyword>
<evidence type="ECO:0000313" key="2">
    <source>
        <dbReference type="EMBL" id="KAH9522805.1"/>
    </source>
</evidence>
<feature type="signal peptide" evidence="1">
    <location>
        <begin position="1"/>
        <end position="24"/>
    </location>
</feature>
<dbReference type="NCBIfam" id="NF033857">
    <property type="entry name" value="BPSL0067_fam"/>
    <property type="match status" value="1"/>
</dbReference>
<evidence type="ECO:0000313" key="3">
    <source>
        <dbReference type="Proteomes" id="UP000790347"/>
    </source>
</evidence>
<proteinExistence type="predicted"/>
<dbReference type="AlphaFoldDB" id="A0A922LC34"/>
<organism evidence="2 3">
    <name type="scientific">Dermatophagoides farinae</name>
    <name type="common">American house dust mite</name>
    <dbReference type="NCBI Taxonomy" id="6954"/>
    <lineage>
        <taxon>Eukaryota</taxon>
        <taxon>Metazoa</taxon>
        <taxon>Ecdysozoa</taxon>
        <taxon>Arthropoda</taxon>
        <taxon>Chelicerata</taxon>
        <taxon>Arachnida</taxon>
        <taxon>Acari</taxon>
        <taxon>Acariformes</taxon>
        <taxon>Sarcoptiformes</taxon>
        <taxon>Astigmata</taxon>
        <taxon>Psoroptidia</taxon>
        <taxon>Analgoidea</taxon>
        <taxon>Pyroglyphidae</taxon>
        <taxon>Dermatophagoidinae</taxon>
        <taxon>Dermatophagoides</taxon>
    </lineage>
</organism>